<dbReference type="PROSITE" id="PS01031">
    <property type="entry name" value="SHSP"/>
    <property type="match status" value="1"/>
</dbReference>
<gene>
    <name evidence="4" type="ORF">HNQ88_000910</name>
</gene>
<dbReference type="Pfam" id="PF00011">
    <property type="entry name" value="HSP20"/>
    <property type="match status" value="1"/>
</dbReference>
<evidence type="ECO:0000259" key="3">
    <source>
        <dbReference type="PROSITE" id="PS01031"/>
    </source>
</evidence>
<evidence type="ECO:0000256" key="1">
    <source>
        <dbReference type="PROSITE-ProRule" id="PRU00285"/>
    </source>
</evidence>
<name>A0AAE3XMV2_9BACT</name>
<dbReference type="InterPro" id="IPR031107">
    <property type="entry name" value="Small_HSP"/>
</dbReference>
<comment type="similarity">
    <text evidence="1 2">Belongs to the small heat shock protein (HSP20) family.</text>
</comment>
<dbReference type="Proteomes" id="UP001185092">
    <property type="component" value="Unassembled WGS sequence"/>
</dbReference>
<evidence type="ECO:0000256" key="2">
    <source>
        <dbReference type="RuleBase" id="RU003616"/>
    </source>
</evidence>
<sequence length="144" mass="16404">MSLIKRRNGFLSDIPSIYDNLIGKDLFDFGNSAQGTLPSVNVKDNKEEYVLEVAAPGLKKDDFHIEIHHNLLTVSSEKKQSKEEKDDNFTRKEFHYSSFKRTFSLPDTIKGDEIKAGYNDGILEITIPKKTEVIKEGGRKIEIE</sequence>
<reference evidence="4" key="1">
    <citation type="submission" date="2023-07" db="EMBL/GenBank/DDBJ databases">
        <title>Genomic Encyclopedia of Type Strains, Phase IV (KMG-IV): sequencing the most valuable type-strain genomes for metagenomic binning, comparative biology and taxonomic classification.</title>
        <authorList>
            <person name="Goeker M."/>
        </authorList>
    </citation>
    <scope>NUCLEOTIDE SEQUENCE</scope>
    <source>
        <strain evidence="4">DSM 26174</strain>
    </source>
</reference>
<protein>
    <submittedName>
        <fullName evidence="4">HSP20 family protein</fullName>
    </submittedName>
</protein>
<dbReference type="SUPFAM" id="SSF49764">
    <property type="entry name" value="HSP20-like chaperones"/>
    <property type="match status" value="1"/>
</dbReference>
<evidence type="ECO:0000313" key="4">
    <source>
        <dbReference type="EMBL" id="MDR6237934.1"/>
    </source>
</evidence>
<feature type="domain" description="SHSP" evidence="3">
    <location>
        <begin position="31"/>
        <end position="144"/>
    </location>
</feature>
<dbReference type="InterPro" id="IPR002068">
    <property type="entry name" value="A-crystallin/Hsp20_dom"/>
</dbReference>
<dbReference type="PANTHER" id="PTHR11527">
    <property type="entry name" value="HEAT-SHOCK PROTEIN 20 FAMILY MEMBER"/>
    <property type="match status" value="1"/>
</dbReference>
<keyword evidence="5" id="KW-1185">Reference proteome</keyword>
<dbReference type="RefSeq" id="WP_309937402.1">
    <property type="nucleotide sequence ID" value="NZ_AP025305.1"/>
</dbReference>
<evidence type="ECO:0000313" key="5">
    <source>
        <dbReference type="Proteomes" id="UP001185092"/>
    </source>
</evidence>
<proteinExistence type="inferred from homology"/>
<dbReference type="EMBL" id="JAVDQD010000001">
    <property type="protein sequence ID" value="MDR6237934.1"/>
    <property type="molecule type" value="Genomic_DNA"/>
</dbReference>
<dbReference type="CDD" id="cd06464">
    <property type="entry name" value="ACD_sHsps-like"/>
    <property type="match status" value="1"/>
</dbReference>
<accession>A0AAE3XMV2</accession>
<dbReference type="AlphaFoldDB" id="A0AAE3XMV2"/>
<dbReference type="InterPro" id="IPR008978">
    <property type="entry name" value="HSP20-like_chaperone"/>
</dbReference>
<comment type="caution">
    <text evidence="4">The sequence shown here is derived from an EMBL/GenBank/DDBJ whole genome shotgun (WGS) entry which is preliminary data.</text>
</comment>
<organism evidence="4 5">
    <name type="scientific">Aureibacter tunicatorum</name>
    <dbReference type="NCBI Taxonomy" id="866807"/>
    <lineage>
        <taxon>Bacteria</taxon>
        <taxon>Pseudomonadati</taxon>
        <taxon>Bacteroidota</taxon>
        <taxon>Cytophagia</taxon>
        <taxon>Cytophagales</taxon>
        <taxon>Persicobacteraceae</taxon>
        <taxon>Aureibacter</taxon>
    </lineage>
</organism>
<dbReference type="Gene3D" id="2.60.40.790">
    <property type="match status" value="1"/>
</dbReference>